<feature type="compositionally biased region" description="Low complexity" evidence="8">
    <location>
        <begin position="59"/>
        <end position="70"/>
    </location>
</feature>
<name>A0A0L6UY10_9BASI</name>
<feature type="compositionally biased region" description="Low complexity" evidence="8">
    <location>
        <begin position="32"/>
        <end position="52"/>
    </location>
</feature>
<evidence type="ECO:0000256" key="2">
    <source>
        <dbReference type="ARBA" id="ARBA00022692"/>
    </source>
</evidence>
<dbReference type="GO" id="GO:0016020">
    <property type="term" value="C:membrane"/>
    <property type="evidence" value="ECO:0007669"/>
    <property type="project" value="UniProtKB-SubCell"/>
</dbReference>
<keyword evidence="10" id="KW-1185">Reference proteome</keyword>
<dbReference type="Gene3D" id="1.50.40.10">
    <property type="entry name" value="Mitochondrial carrier domain"/>
    <property type="match status" value="1"/>
</dbReference>
<feature type="repeat" description="Solcar" evidence="6">
    <location>
        <begin position="383"/>
        <end position="494"/>
    </location>
</feature>
<evidence type="ECO:0008006" key="11">
    <source>
        <dbReference type="Google" id="ProtNLM"/>
    </source>
</evidence>
<reference evidence="9 10" key="1">
    <citation type="submission" date="2015-08" db="EMBL/GenBank/DDBJ databases">
        <title>Next Generation Sequencing and Analysis of the Genome of Puccinia sorghi L Schw, the Causal Agent of Maize Common Rust.</title>
        <authorList>
            <person name="Rochi L."/>
            <person name="Burguener G."/>
            <person name="Darino M."/>
            <person name="Turjanski A."/>
            <person name="Kreff E."/>
            <person name="Dieguez M.J."/>
            <person name="Sacco F."/>
        </authorList>
    </citation>
    <scope>NUCLEOTIDE SEQUENCE [LARGE SCALE GENOMIC DNA]</scope>
    <source>
        <strain evidence="9 10">RO10H11247</strain>
    </source>
</reference>
<evidence type="ECO:0000256" key="6">
    <source>
        <dbReference type="PROSITE-ProRule" id="PRU00282"/>
    </source>
</evidence>
<evidence type="ECO:0000313" key="9">
    <source>
        <dbReference type="EMBL" id="KNZ53413.1"/>
    </source>
</evidence>
<dbReference type="OrthoDB" id="77989at2759"/>
<dbReference type="InterPro" id="IPR023395">
    <property type="entry name" value="MCP_dom_sf"/>
</dbReference>
<gene>
    <name evidence="9" type="ORF">VP01_3245g2</name>
</gene>
<dbReference type="InterPro" id="IPR018108">
    <property type="entry name" value="MCP_transmembrane"/>
</dbReference>
<feature type="region of interest" description="Disordered" evidence="8">
    <location>
        <begin position="1"/>
        <end position="70"/>
    </location>
</feature>
<evidence type="ECO:0000256" key="8">
    <source>
        <dbReference type="SAM" id="MobiDB-lite"/>
    </source>
</evidence>
<organism evidence="9 10">
    <name type="scientific">Puccinia sorghi</name>
    <dbReference type="NCBI Taxonomy" id="27349"/>
    <lineage>
        <taxon>Eukaryota</taxon>
        <taxon>Fungi</taxon>
        <taxon>Dikarya</taxon>
        <taxon>Basidiomycota</taxon>
        <taxon>Pucciniomycotina</taxon>
        <taxon>Pucciniomycetes</taxon>
        <taxon>Pucciniales</taxon>
        <taxon>Pucciniaceae</taxon>
        <taxon>Puccinia</taxon>
    </lineage>
</organism>
<evidence type="ECO:0000256" key="5">
    <source>
        <dbReference type="ARBA" id="ARBA00023136"/>
    </source>
</evidence>
<protein>
    <recommendedName>
        <fullName evidence="11">Mitochondrial carrier protein</fullName>
    </recommendedName>
</protein>
<dbReference type="Pfam" id="PF00153">
    <property type="entry name" value="Mito_carr"/>
    <property type="match status" value="2"/>
</dbReference>
<dbReference type="AlphaFoldDB" id="A0A0L6UY10"/>
<keyword evidence="5 6" id="KW-0472">Membrane</keyword>
<dbReference type="EMBL" id="LAVV01008219">
    <property type="protein sequence ID" value="KNZ53413.1"/>
    <property type="molecule type" value="Genomic_DNA"/>
</dbReference>
<keyword evidence="2 6" id="KW-0812">Transmembrane</keyword>
<accession>A0A0L6UY10</accession>
<evidence type="ECO:0000256" key="4">
    <source>
        <dbReference type="ARBA" id="ARBA00022989"/>
    </source>
</evidence>
<feature type="compositionally biased region" description="Low complexity" evidence="8">
    <location>
        <begin position="1"/>
        <end position="12"/>
    </location>
</feature>
<dbReference type="PANTHER" id="PTHR24089">
    <property type="entry name" value="SOLUTE CARRIER FAMILY 25"/>
    <property type="match status" value="1"/>
</dbReference>
<comment type="subcellular location">
    <subcellularLocation>
        <location evidence="1">Membrane</location>
        <topology evidence="1">Multi-pass membrane protein</topology>
    </subcellularLocation>
</comment>
<dbReference type="VEuPathDB" id="FungiDB:VP01_3245g2"/>
<sequence>MSSQHSSSSSSHPLRPYYHPTPPEQQRHWITPTSSSSPAAASASSSGTNSGSLQHLMASSSSTTTRPRSSSYLLASRPISVIPDYDLELTGSAEQFNLSLLLRGYLSAGMMAFTSAAMVMPFEVGKTLLQVQWIPAHDPSAHISLPQPSTEDYLEDDEEDDNLDTYFTQQKPPLRPSIGSTISKRTVSSATSATRAASRTRQEGVEEEWPEWVLPVVVERGVADMIRAISRWRGEGFLGLWKGQLTAFIIDTVSSKVQPILLATLFLLGSTPSAASLPLEHQAYPGLPLALSVGSYLATGLLLAPLDLVRTRLIVQSSQLRHRAYTGPIDALKTIIRTEGGLRNLFFHPALLLPALLDNLLRPLLHLATPLLIDRIFGLDRAQESVRYGLAELGLSSAALLLVLPLETIRKRLQLQSRANPSSFPEVSSSVPPLKACVRLRPKPYNGMVETFYRIVTEEKAGVWGLFRGFNVGITANVVVFFLSILGNPPIADHPSAPFGSGGWAEV</sequence>
<keyword evidence="7" id="KW-0813">Transport</keyword>
<proteinExistence type="inferred from homology"/>
<evidence type="ECO:0000256" key="1">
    <source>
        <dbReference type="ARBA" id="ARBA00004141"/>
    </source>
</evidence>
<evidence type="ECO:0000313" key="10">
    <source>
        <dbReference type="Proteomes" id="UP000037035"/>
    </source>
</evidence>
<dbReference type="Proteomes" id="UP000037035">
    <property type="component" value="Unassembled WGS sequence"/>
</dbReference>
<evidence type="ECO:0000256" key="7">
    <source>
        <dbReference type="RuleBase" id="RU000488"/>
    </source>
</evidence>
<comment type="caution">
    <text evidence="9">The sequence shown here is derived from an EMBL/GenBank/DDBJ whole genome shotgun (WGS) entry which is preliminary data.</text>
</comment>
<evidence type="ECO:0000256" key="3">
    <source>
        <dbReference type="ARBA" id="ARBA00022737"/>
    </source>
</evidence>
<feature type="repeat" description="Solcar" evidence="6">
    <location>
        <begin position="286"/>
        <end position="372"/>
    </location>
</feature>
<dbReference type="PROSITE" id="PS50920">
    <property type="entry name" value="SOLCAR"/>
    <property type="match status" value="2"/>
</dbReference>
<comment type="similarity">
    <text evidence="7">Belongs to the mitochondrial carrier (TC 2.A.29) family.</text>
</comment>
<keyword evidence="4" id="KW-1133">Transmembrane helix</keyword>
<dbReference type="STRING" id="27349.A0A0L6UY10"/>
<keyword evidence="3" id="KW-0677">Repeat</keyword>
<dbReference type="SUPFAM" id="SSF103506">
    <property type="entry name" value="Mitochondrial carrier"/>
    <property type="match status" value="1"/>
</dbReference>